<evidence type="ECO:0000256" key="2">
    <source>
        <dbReference type="RuleBase" id="RU004439"/>
    </source>
</evidence>
<dbReference type="InterPro" id="IPR050208">
    <property type="entry name" value="MHC_class-I_related"/>
</dbReference>
<protein>
    <recommendedName>
        <fullName evidence="3">MHC class I-like antigen recognition-like domain-containing protein</fullName>
    </recommendedName>
</protein>
<proteinExistence type="inferred from homology"/>
<dbReference type="GO" id="GO:0009897">
    <property type="term" value="C:external side of plasma membrane"/>
    <property type="evidence" value="ECO:0007669"/>
    <property type="project" value="TreeGrafter"/>
</dbReference>
<accession>A0AAD8ZYC8</accession>
<evidence type="ECO:0000256" key="1">
    <source>
        <dbReference type="ARBA" id="ARBA00023180"/>
    </source>
</evidence>
<dbReference type="InterPro" id="IPR011161">
    <property type="entry name" value="MHC_I-like_Ag-recog"/>
</dbReference>
<dbReference type="GO" id="GO:0006955">
    <property type="term" value="P:immune response"/>
    <property type="evidence" value="ECO:0007669"/>
    <property type="project" value="TreeGrafter"/>
</dbReference>
<dbReference type="SUPFAM" id="SSF54452">
    <property type="entry name" value="MHC antigen-recognition domain"/>
    <property type="match status" value="1"/>
</dbReference>
<evidence type="ECO:0000313" key="4">
    <source>
        <dbReference type="EMBL" id="KAK1806921.1"/>
    </source>
</evidence>
<evidence type="ECO:0000313" key="5">
    <source>
        <dbReference type="Proteomes" id="UP001239994"/>
    </source>
</evidence>
<keyword evidence="1" id="KW-0325">Glycoprotein</keyword>
<feature type="domain" description="MHC class I-like antigen recognition-like" evidence="3">
    <location>
        <begin position="2"/>
        <end position="90"/>
    </location>
</feature>
<dbReference type="Pfam" id="PF00129">
    <property type="entry name" value="MHC_I"/>
    <property type="match status" value="1"/>
</dbReference>
<sequence length="153" mass="17455">VHNVQLMYGCELDDDGTKRGYMQYGYDGEDFLSLDLNTLTWTAAKPKAAITKLKWAITEQRAWTAQAKAYLENTCIEWLQKYVVHGRDALERKNPPEVTLFQKDSSSPVVCHATSFFSWQKNGKGLHENMELRETSPIHDGPFQKSSILDSLI</sequence>
<evidence type="ECO:0000259" key="3">
    <source>
        <dbReference type="Pfam" id="PF00129"/>
    </source>
</evidence>
<dbReference type="SUPFAM" id="SSF48726">
    <property type="entry name" value="Immunoglobulin"/>
    <property type="match status" value="1"/>
</dbReference>
<reference evidence="4" key="1">
    <citation type="submission" date="2023-03" db="EMBL/GenBank/DDBJ databases">
        <title>Electrophorus voltai genome.</title>
        <authorList>
            <person name="Bian C."/>
        </authorList>
    </citation>
    <scope>NUCLEOTIDE SEQUENCE</scope>
    <source>
        <strain evidence="4">CB-2022</strain>
        <tissue evidence="4">Muscle</tissue>
    </source>
</reference>
<dbReference type="Proteomes" id="UP001239994">
    <property type="component" value="Unassembled WGS sequence"/>
</dbReference>
<dbReference type="Gene3D" id="2.60.40.10">
    <property type="entry name" value="Immunoglobulins"/>
    <property type="match status" value="1"/>
</dbReference>
<dbReference type="PANTHER" id="PTHR16675:SF237">
    <property type="entry name" value="MHC CLASS I ANTIGEN TRANSCRIPT VARIANT 1-RELATED"/>
    <property type="match status" value="1"/>
</dbReference>
<dbReference type="InterPro" id="IPR001039">
    <property type="entry name" value="MHC_I_a_a1/a2"/>
</dbReference>
<dbReference type="EMBL" id="JAROKS010000001">
    <property type="protein sequence ID" value="KAK1806921.1"/>
    <property type="molecule type" value="Genomic_DNA"/>
</dbReference>
<dbReference type="GO" id="GO:0005615">
    <property type="term" value="C:extracellular space"/>
    <property type="evidence" value="ECO:0007669"/>
    <property type="project" value="TreeGrafter"/>
</dbReference>
<dbReference type="PRINTS" id="PR01638">
    <property type="entry name" value="MHCCLASSI"/>
</dbReference>
<feature type="non-terminal residue" evidence="4">
    <location>
        <position position="1"/>
    </location>
</feature>
<dbReference type="AlphaFoldDB" id="A0AAD8ZYC8"/>
<dbReference type="InterPro" id="IPR037055">
    <property type="entry name" value="MHC_I-like_Ag-recog_sf"/>
</dbReference>
<gene>
    <name evidence="4" type="ORF">P4O66_005408</name>
</gene>
<dbReference type="InterPro" id="IPR011162">
    <property type="entry name" value="MHC_I/II-like_Ag-recog"/>
</dbReference>
<organism evidence="4 5">
    <name type="scientific">Electrophorus voltai</name>
    <dbReference type="NCBI Taxonomy" id="2609070"/>
    <lineage>
        <taxon>Eukaryota</taxon>
        <taxon>Metazoa</taxon>
        <taxon>Chordata</taxon>
        <taxon>Craniata</taxon>
        <taxon>Vertebrata</taxon>
        <taxon>Euteleostomi</taxon>
        <taxon>Actinopterygii</taxon>
        <taxon>Neopterygii</taxon>
        <taxon>Teleostei</taxon>
        <taxon>Ostariophysi</taxon>
        <taxon>Gymnotiformes</taxon>
        <taxon>Gymnotoidei</taxon>
        <taxon>Gymnotidae</taxon>
        <taxon>Electrophorus</taxon>
    </lineage>
</organism>
<name>A0AAD8ZYC8_9TELE</name>
<keyword evidence="5" id="KW-1185">Reference proteome</keyword>
<dbReference type="PANTHER" id="PTHR16675">
    <property type="entry name" value="MHC CLASS I-RELATED"/>
    <property type="match status" value="1"/>
</dbReference>
<comment type="similarity">
    <text evidence="2">Belongs to the MHC class I family.</text>
</comment>
<dbReference type="InterPro" id="IPR013783">
    <property type="entry name" value="Ig-like_fold"/>
</dbReference>
<comment type="caution">
    <text evidence="4">The sequence shown here is derived from an EMBL/GenBank/DDBJ whole genome shotgun (WGS) entry which is preliminary data.</text>
</comment>
<dbReference type="Gene3D" id="3.30.500.10">
    <property type="entry name" value="MHC class I-like antigen recognition-like"/>
    <property type="match status" value="1"/>
</dbReference>
<dbReference type="InterPro" id="IPR036179">
    <property type="entry name" value="Ig-like_dom_sf"/>
</dbReference>